<keyword evidence="2" id="KW-0472">Membrane</keyword>
<dbReference type="PROSITE" id="PS50076">
    <property type="entry name" value="DNAJ_2"/>
    <property type="match status" value="1"/>
</dbReference>
<feature type="transmembrane region" description="Helical" evidence="2">
    <location>
        <begin position="168"/>
        <end position="190"/>
    </location>
</feature>
<proteinExistence type="predicted"/>
<dbReference type="OMA" id="EFTISHF"/>
<evidence type="ECO:0000256" key="2">
    <source>
        <dbReference type="SAM" id="Phobius"/>
    </source>
</evidence>
<dbReference type="Proteomes" id="UP000076078">
    <property type="component" value="Unassembled WGS sequence"/>
</dbReference>
<accession>A0A151ZGP4</accession>
<name>A0A151ZGP4_TIELA</name>
<keyword evidence="1" id="KW-0143">Chaperone</keyword>
<dbReference type="AlphaFoldDB" id="A0A151ZGP4"/>
<keyword evidence="5" id="KW-1185">Reference proteome</keyword>
<dbReference type="InParanoid" id="A0A151ZGP4"/>
<evidence type="ECO:0000259" key="3">
    <source>
        <dbReference type="PROSITE" id="PS50076"/>
    </source>
</evidence>
<evidence type="ECO:0000313" key="4">
    <source>
        <dbReference type="EMBL" id="KYQ93142.1"/>
    </source>
</evidence>
<dbReference type="EMBL" id="LODT01000028">
    <property type="protein sequence ID" value="KYQ93142.1"/>
    <property type="molecule type" value="Genomic_DNA"/>
</dbReference>
<comment type="caution">
    <text evidence="4">The sequence shown here is derived from an EMBL/GenBank/DDBJ whole genome shotgun (WGS) entry which is preliminary data.</text>
</comment>
<dbReference type="InterPro" id="IPR036869">
    <property type="entry name" value="J_dom_sf"/>
</dbReference>
<dbReference type="SMART" id="SM00271">
    <property type="entry name" value="DnaJ"/>
    <property type="match status" value="1"/>
</dbReference>
<dbReference type="STRING" id="361077.A0A151ZGP4"/>
<dbReference type="GO" id="GO:0036503">
    <property type="term" value="P:ERAD pathway"/>
    <property type="evidence" value="ECO:0007669"/>
    <property type="project" value="TreeGrafter"/>
</dbReference>
<dbReference type="Pfam" id="PF00226">
    <property type="entry name" value="DnaJ"/>
    <property type="match status" value="1"/>
</dbReference>
<evidence type="ECO:0000313" key="5">
    <source>
        <dbReference type="Proteomes" id="UP000076078"/>
    </source>
</evidence>
<keyword evidence="2" id="KW-1133">Transmembrane helix</keyword>
<evidence type="ECO:0000256" key="1">
    <source>
        <dbReference type="ARBA" id="ARBA00023186"/>
    </source>
</evidence>
<reference evidence="4 5" key="1">
    <citation type="submission" date="2015-12" db="EMBL/GenBank/DDBJ databases">
        <title>Dictyostelia acquired genes for synthesis and detection of signals that induce cell-type specialization by lateral gene transfer from prokaryotes.</title>
        <authorList>
            <person name="Gloeckner G."/>
            <person name="Schaap P."/>
        </authorList>
    </citation>
    <scope>NUCLEOTIDE SEQUENCE [LARGE SCALE GENOMIC DNA]</scope>
    <source>
        <strain evidence="4 5">TK</strain>
    </source>
</reference>
<dbReference type="OrthoDB" id="10250354at2759"/>
<dbReference type="GO" id="GO:0051787">
    <property type="term" value="F:misfolded protein binding"/>
    <property type="evidence" value="ECO:0007669"/>
    <property type="project" value="TreeGrafter"/>
</dbReference>
<dbReference type="PANTHER" id="PTHR44360:SF1">
    <property type="entry name" value="DNAJ HOMOLOG SUBFAMILY B MEMBER 9"/>
    <property type="match status" value="1"/>
</dbReference>
<dbReference type="PANTHER" id="PTHR44360">
    <property type="entry name" value="DNAJ HOMOLOG SUBFAMILY B MEMBER 9"/>
    <property type="match status" value="1"/>
</dbReference>
<gene>
    <name evidence="4" type="ORF">DLAC_05775</name>
</gene>
<dbReference type="InterPro" id="IPR051948">
    <property type="entry name" value="Hsp70_co-chaperone_J-domain"/>
</dbReference>
<feature type="transmembrane region" description="Helical" evidence="2">
    <location>
        <begin position="233"/>
        <end position="253"/>
    </location>
</feature>
<dbReference type="FunCoup" id="A0A151ZGP4">
    <property type="interactions" value="738"/>
</dbReference>
<dbReference type="CDD" id="cd06257">
    <property type="entry name" value="DnaJ"/>
    <property type="match status" value="1"/>
</dbReference>
<organism evidence="4 5">
    <name type="scientific">Tieghemostelium lacteum</name>
    <name type="common">Slime mold</name>
    <name type="synonym">Dictyostelium lacteum</name>
    <dbReference type="NCBI Taxonomy" id="361077"/>
    <lineage>
        <taxon>Eukaryota</taxon>
        <taxon>Amoebozoa</taxon>
        <taxon>Evosea</taxon>
        <taxon>Eumycetozoa</taxon>
        <taxon>Dictyostelia</taxon>
        <taxon>Dictyosteliales</taxon>
        <taxon>Raperosteliaceae</taxon>
        <taxon>Tieghemostelium</taxon>
    </lineage>
</organism>
<keyword evidence="2" id="KW-0812">Transmembrane</keyword>
<protein>
    <recommendedName>
        <fullName evidence="3">J domain-containing protein</fullName>
    </recommendedName>
</protein>
<dbReference type="GO" id="GO:0005783">
    <property type="term" value="C:endoplasmic reticulum"/>
    <property type="evidence" value="ECO:0007669"/>
    <property type="project" value="TreeGrafter"/>
</dbReference>
<sequence length="379" mass="43994">MNEQYENIRNTLLQNRYPKLYEILRVEPTASLQNIRDSYKKLSLEKHPDRGGTSEEMSSINNAYQILSDPNKRQVYDMLGTTFNIDDFAEAHKISKYIGKYFPLWFRIYLETKSNIKDIIMQFASNSIEKSSKIGFWHVGGFSIVHFLVEDKVTRELNKRDSKQHLNIYIGEIIATLIAAPFEIAAYRAFKKEFTISHFSNYFIFDKKMSIARLLLANVTQYRSYFSSSWKHILAMVAFRVMFSMAHFGLGYLSDYFNHRYMLTVPSKKPFIDAEDIDSEDSNVDTIDLLPQGNNTWLYLSKVTRVASYILPCMAFSIYRFWDKIDNPQSVKYWDIALIKSGVTEGAFMYASEQALLGVQKVVNHIKGTIQGFINLIVN</sequence>
<dbReference type="Gene3D" id="1.10.287.110">
    <property type="entry name" value="DnaJ domain"/>
    <property type="match status" value="1"/>
</dbReference>
<feature type="domain" description="J" evidence="3">
    <location>
        <begin position="19"/>
        <end position="80"/>
    </location>
</feature>
<dbReference type="GO" id="GO:0051087">
    <property type="term" value="F:protein-folding chaperone binding"/>
    <property type="evidence" value="ECO:0007669"/>
    <property type="project" value="TreeGrafter"/>
</dbReference>
<dbReference type="InterPro" id="IPR001623">
    <property type="entry name" value="DnaJ_domain"/>
</dbReference>
<dbReference type="PRINTS" id="PR00625">
    <property type="entry name" value="JDOMAIN"/>
</dbReference>
<dbReference type="SUPFAM" id="SSF46565">
    <property type="entry name" value="Chaperone J-domain"/>
    <property type="match status" value="1"/>
</dbReference>